<feature type="signal peptide" evidence="15">
    <location>
        <begin position="1"/>
        <end position="22"/>
    </location>
</feature>
<dbReference type="Proteomes" id="UP000053858">
    <property type="component" value="Unassembled WGS sequence"/>
</dbReference>
<evidence type="ECO:0000259" key="16">
    <source>
        <dbReference type="PROSITE" id="PS50835"/>
    </source>
</evidence>
<dbReference type="InterPro" id="IPR015468">
    <property type="entry name" value="CD8_asu"/>
</dbReference>
<evidence type="ECO:0000256" key="1">
    <source>
        <dbReference type="ARBA" id="ARBA00004251"/>
    </source>
</evidence>
<accession>A0A0A0AE21</accession>
<sequence>MSWSPALLLLLALGLCCTGIRGQRYGMTARFRDRSITHPRLREQLELECLTDKEDSGISWVRQDRSGTLHFIVFISSMSRTTFAGNQKTSTRFEARKDSRLYRLVVKSFMPQDEGNYFCLMNSNQVLYFSPSQPAFFPVTTTAAPTAPAATTQHGITEKDPCLRTLDSETSKEKELNFFCDIFIWVPLAGACVLLLLALAVTIILCQQTRRRRCRCKR</sequence>
<name>A0A0A0AE21_CHAVO</name>
<evidence type="ECO:0000313" key="17">
    <source>
        <dbReference type="EMBL" id="KGL91255.1"/>
    </source>
</evidence>
<dbReference type="PROSITE" id="PS50835">
    <property type="entry name" value="IG_LIKE"/>
    <property type="match status" value="1"/>
</dbReference>
<keyword evidence="7" id="KW-1064">Adaptive immunity</keyword>
<keyword evidence="9" id="KW-0564">Palmitate</keyword>
<dbReference type="Gene3D" id="2.60.40.10">
    <property type="entry name" value="Immunoglobulins"/>
    <property type="match status" value="1"/>
</dbReference>
<keyword evidence="11" id="KW-0325">Glycoprotein</keyword>
<evidence type="ECO:0000256" key="10">
    <source>
        <dbReference type="ARBA" id="ARBA00023157"/>
    </source>
</evidence>
<keyword evidence="3 14" id="KW-0812">Transmembrane</keyword>
<keyword evidence="12" id="KW-0449">Lipoprotein</keyword>
<feature type="non-terminal residue" evidence="17">
    <location>
        <position position="218"/>
    </location>
</feature>
<dbReference type="InterPro" id="IPR013783">
    <property type="entry name" value="Ig-like_fold"/>
</dbReference>
<evidence type="ECO:0000256" key="3">
    <source>
        <dbReference type="ARBA" id="ARBA00022692"/>
    </source>
</evidence>
<feature type="domain" description="Ig-like" evidence="16">
    <location>
        <begin position="43"/>
        <end position="130"/>
    </location>
</feature>
<feature type="transmembrane region" description="Helical" evidence="14">
    <location>
        <begin position="182"/>
        <end position="205"/>
    </location>
</feature>
<evidence type="ECO:0000256" key="14">
    <source>
        <dbReference type="SAM" id="Phobius"/>
    </source>
</evidence>
<dbReference type="FunFam" id="2.60.40.10:FF:001514">
    <property type="entry name" value="CD8 alpha chain"/>
    <property type="match status" value="1"/>
</dbReference>
<keyword evidence="10" id="KW-1015">Disulfide bond</keyword>
<dbReference type="InterPro" id="IPR013106">
    <property type="entry name" value="Ig_V-set"/>
</dbReference>
<dbReference type="GO" id="GO:0009897">
    <property type="term" value="C:external side of plasma membrane"/>
    <property type="evidence" value="ECO:0007669"/>
    <property type="project" value="TreeGrafter"/>
</dbReference>
<dbReference type="GO" id="GO:0002456">
    <property type="term" value="P:T cell mediated immunity"/>
    <property type="evidence" value="ECO:0007669"/>
    <property type="project" value="TreeGrafter"/>
</dbReference>
<evidence type="ECO:0000256" key="15">
    <source>
        <dbReference type="SAM" id="SignalP"/>
    </source>
</evidence>
<keyword evidence="6 14" id="KW-1133">Transmembrane helix</keyword>
<dbReference type="InterPro" id="IPR007110">
    <property type="entry name" value="Ig-like_dom"/>
</dbReference>
<evidence type="ECO:0000256" key="9">
    <source>
        <dbReference type="ARBA" id="ARBA00023139"/>
    </source>
</evidence>
<evidence type="ECO:0000256" key="8">
    <source>
        <dbReference type="ARBA" id="ARBA00023136"/>
    </source>
</evidence>
<keyword evidence="4 15" id="KW-0732">Signal</keyword>
<feature type="chain" id="PRO_5001958503" evidence="15">
    <location>
        <begin position="23"/>
        <end position="218"/>
    </location>
</feature>
<gene>
    <name evidence="17" type="ORF">N301_05065</name>
</gene>
<comment type="subcellular location">
    <subcellularLocation>
        <location evidence="1">Cell membrane</location>
        <topology evidence="1">Single-pass type I membrane protein</topology>
    </subcellularLocation>
</comment>
<keyword evidence="5" id="KW-0391">Immunity</keyword>
<reference evidence="18" key="1">
    <citation type="journal article" date="2014" name="Science">
        <title>Comparative genomics reveals insights into avian genome evolution and adaptation.</title>
        <authorList>
            <consortium name="Avian Genome Consortium"/>
            <person name="Zhang G."/>
            <person name="Li C."/>
            <person name="Li Q."/>
            <person name="Li B."/>
            <person name="Larkin D.M."/>
            <person name="Lee C."/>
            <person name="Storz J.F."/>
            <person name="Antunes A."/>
            <person name="Greenwold M.J."/>
            <person name="Meredith R.W."/>
            <person name="Odeen A."/>
            <person name="Cui J."/>
            <person name="Zhou Q."/>
            <person name="Xu L."/>
            <person name="Pan H."/>
            <person name="Wang Z."/>
            <person name="Jin L."/>
            <person name="Zhang P."/>
            <person name="Hu H."/>
            <person name="Yang W."/>
            <person name="Hu J."/>
            <person name="Xiao J."/>
            <person name="Yang Z."/>
            <person name="Liu Y."/>
            <person name="Xie Q."/>
            <person name="Yu H."/>
            <person name="Lian J."/>
            <person name="Wen P."/>
            <person name="Zhang F."/>
            <person name="Li H."/>
            <person name="Zeng Y."/>
            <person name="Xiong Z."/>
            <person name="Liu S."/>
            <person name="Zhou L."/>
            <person name="Huang Z."/>
            <person name="An N."/>
            <person name="Wang J."/>
            <person name="Zheng Q."/>
            <person name="Xiong Y."/>
            <person name="Wang G."/>
            <person name="Wang B."/>
            <person name="Wang J."/>
            <person name="Fan Y."/>
            <person name="da Fonseca R.R."/>
            <person name="Alfaro-Nunez A."/>
            <person name="Schubert M."/>
            <person name="Orlando L."/>
            <person name="Mourier T."/>
            <person name="Howard J.T."/>
            <person name="Ganapathy G."/>
            <person name="Pfenning A."/>
            <person name="Whitney O."/>
            <person name="Rivas M.V."/>
            <person name="Hara E."/>
            <person name="Smith J."/>
            <person name="Farre M."/>
            <person name="Narayan J."/>
            <person name="Slavov G."/>
            <person name="Romanov M.N."/>
            <person name="Borges R."/>
            <person name="Machado J.P."/>
            <person name="Khan I."/>
            <person name="Springer M.S."/>
            <person name="Gatesy J."/>
            <person name="Hoffmann F.G."/>
            <person name="Opazo J.C."/>
            <person name="Hastad O."/>
            <person name="Sawyer R.H."/>
            <person name="Kim H."/>
            <person name="Kim K.W."/>
            <person name="Kim H.J."/>
            <person name="Cho S."/>
            <person name="Li N."/>
            <person name="Huang Y."/>
            <person name="Bruford M.W."/>
            <person name="Zhan X."/>
            <person name="Dixon A."/>
            <person name="Bertelsen M.F."/>
            <person name="Derryberry E."/>
            <person name="Warren W."/>
            <person name="Wilson R.K."/>
            <person name="Li S."/>
            <person name="Ray D.A."/>
            <person name="Green R.E."/>
            <person name="O'Brien S.J."/>
            <person name="Griffin D."/>
            <person name="Johnson W.E."/>
            <person name="Haussler D."/>
            <person name="Ryder O.A."/>
            <person name="Willerslev E."/>
            <person name="Graves G.R."/>
            <person name="Alstrom P."/>
            <person name="Fjeldsa J."/>
            <person name="Mindell D.P."/>
            <person name="Edwards S.V."/>
            <person name="Braun E.L."/>
            <person name="Rahbek C."/>
            <person name="Burt D.W."/>
            <person name="Houde P."/>
            <person name="Zhang Y."/>
            <person name="Yang H."/>
            <person name="Wang J."/>
            <person name="Jarvis E.D."/>
            <person name="Gilbert M.T."/>
            <person name="Wang J."/>
        </authorList>
    </citation>
    <scope>NUCLEOTIDE SEQUENCE [LARGE SCALE GENOMIC DNA]</scope>
</reference>
<dbReference type="Pfam" id="PF07686">
    <property type="entry name" value="V-set"/>
    <property type="match status" value="1"/>
</dbReference>
<evidence type="ECO:0000256" key="13">
    <source>
        <dbReference type="ARBA" id="ARBA00023319"/>
    </source>
</evidence>
<dbReference type="InterPro" id="IPR036179">
    <property type="entry name" value="Ig-like_dom_sf"/>
</dbReference>
<evidence type="ECO:0000256" key="2">
    <source>
        <dbReference type="ARBA" id="ARBA00022475"/>
    </source>
</evidence>
<evidence type="ECO:0000256" key="7">
    <source>
        <dbReference type="ARBA" id="ARBA00023130"/>
    </source>
</evidence>
<evidence type="ECO:0000256" key="4">
    <source>
        <dbReference type="ARBA" id="ARBA00022729"/>
    </source>
</evidence>
<dbReference type="STRING" id="50402.A0A0A0AE21"/>
<evidence type="ECO:0000256" key="11">
    <source>
        <dbReference type="ARBA" id="ARBA00023180"/>
    </source>
</evidence>
<dbReference type="SUPFAM" id="SSF48726">
    <property type="entry name" value="Immunoglobulin"/>
    <property type="match status" value="1"/>
</dbReference>
<dbReference type="EMBL" id="KL871233">
    <property type="protein sequence ID" value="KGL91255.1"/>
    <property type="molecule type" value="Genomic_DNA"/>
</dbReference>
<evidence type="ECO:0000256" key="6">
    <source>
        <dbReference type="ARBA" id="ARBA00022989"/>
    </source>
</evidence>
<evidence type="ECO:0000256" key="5">
    <source>
        <dbReference type="ARBA" id="ARBA00022859"/>
    </source>
</evidence>
<organism evidence="17 18">
    <name type="scientific">Charadrius vociferus</name>
    <name type="common">Killdeer</name>
    <name type="synonym">Aegialitis vocifera</name>
    <dbReference type="NCBI Taxonomy" id="50402"/>
    <lineage>
        <taxon>Eukaryota</taxon>
        <taxon>Metazoa</taxon>
        <taxon>Chordata</taxon>
        <taxon>Craniata</taxon>
        <taxon>Vertebrata</taxon>
        <taxon>Euteleostomi</taxon>
        <taxon>Archelosauria</taxon>
        <taxon>Archosauria</taxon>
        <taxon>Dinosauria</taxon>
        <taxon>Saurischia</taxon>
        <taxon>Theropoda</taxon>
        <taxon>Coelurosauria</taxon>
        <taxon>Aves</taxon>
        <taxon>Neognathae</taxon>
        <taxon>Neoaves</taxon>
        <taxon>Charadriiformes</taxon>
        <taxon>Charadriidae</taxon>
        <taxon>Charadrius</taxon>
    </lineage>
</organism>
<dbReference type="PANTHER" id="PTHR10441:SF2">
    <property type="entry name" value="T-CELL SURFACE GLYCOPROTEIN CD8 ALPHA CHAIN"/>
    <property type="match status" value="1"/>
</dbReference>
<evidence type="ECO:0000256" key="12">
    <source>
        <dbReference type="ARBA" id="ARBA00023288"/>
    </source>
</evidence>
<dbReference type="GO" id="GO:0045065">
    <property type="term" value="P:cytotoxic T cell differentiation"/>
    <property type="evidence" value="ECO:0007669"/>
    <property type="project" value="TreeGrafter"/>
</dbReference>
<keyword evidence="8 14" id="KW-0472">Membrane</keyword>
<dbReference type="GO" id="GO:0007166">
    <property type="term" value="P:cell surface receptor signaling pathway"/>
    <property type="evidence" value="ECO:0007669"/>
    <property type="project" value="TreeGrafter"/>
</dbReference>
<keyword evidence="2" id="KW-1003">Cell membrane</keyword>
<protein>
    <submittedName>
        <fullName evidence="17">T-cell surface glycoprotein CD8 alpha chain</fullName>
    </submittedName>
</protein>
<keyword evidence="13" id="KW-0393">Immunoglobulin domain</keyword>
<keyword evidence="18" id="KW-1185">Reference proteome</keyword>
<proteinExistence type="predicted"/>
<dbReference type="AlphaFoldDB" id="A0A0A0AE21"/>
<dbReference type="PANTHER" id="PTHR10441">
    <property type="entry name" value="CD8 ALPHA CHAIN"/>
    <property type="match status" value="1"/>
</dbReference>
<evidence type="ECO:0000313" key="18">
    <source>
        <dbReference type="Proteomes" id="UP000053858"/>
    </source>
</evidence>